<evidence type="ECO:0008006" key="4">
    <source>
        <dbReference type="Google" id="ProtNLM"/>
    </source>
</evidence>
<dbReference type="RefSeq" id="WP_145077996.1">
    <property type="nucleotide sequence ID" value="NZ_CP036425.1"/>
</dbReference>
<dbReference type="Proteomes" id="UP000317369">
    <property type="component" value="Chromosome"/>
</dbReference>
<reference evidence="2 3" key="1">
    <citation type="submission" date="2019-02" db="EMBL/GenBank/DDBJ databases">
        <title>Deep-cultivation of Planctomycetes and their phenomic and genomic characterization uncovers novel biology.</title>
        <authorList>
            <person name="Wiegand S."/>
            <person name="Jogler M."/>
            <person name="Boedeker C."/>
            <person name="Pinto D."/>
            <person name="Vollmers J."/>
            <person name="Rivas-Marin E."/>
            <person name="Kohn T."/>
            <person name="Peeters S.H."/>
            <person name="Heuer A."/>
            <person name="Rast P."/>
            <person name="Oberbeckmann S."/>
            <person name="Bunk B."/>
            <person name="Jeske O."/>
            <person name="Meyerdierks A."/>
            <person name="Storesund J.E."/>
            <person name="Kallscheuer N."/>
            <person name="Luecker S."/>
            <person name="Lage O.M."/>
            <person name="Pohl T."/>
            <person name="Merkel B.J."/>
            <person name="Hornburger P."/>
            <person name="Mueller R.-W."/>
            <person name="Bruemmer F."/>
            <person name="Labrenz M."/>
            <person name="Spormann A.M."/>
            <person name="Op den Camp H."/>
            <person name="Overmann J."/>
            <person name="Amann R."/>
            <person name="Jetten M.S.M."/>
            <person name="Mascher T."/>
            <person name="Medema M.H."/>
            <person name="Devos D.P."/>
            <person name="Kaster A.-K."/>
            <person name="Ovreas L."/>
            <person name="Rohde M."/>
            <person name="Galperin M.Y."/>
            <person name="Jogler C."/>
        </authorList>
    </citation>
    <scope>NUCLEOTIDE SEQUENCE [LARGE SCALE GENOMIC DNA]</scope>
    <source>
        <strain evidence="2 3">KS4</strain>
    </source>
</reference>
<evidence type="ECO:0000313" key="3">
    <source>
        <dbReference type="Proteomes" id="UP000317369"/>
    </source>
</evidence>
<dbReference type="KEGG" id="pcor:KS4_23510"/>
<dbReference type="InterPro" id="IPR038148">
    <property type="entry name" value="Tn1545/Tn916_Xis"/>
</dbReference>
<evidence type="ECO:0000313" key="2">
    <source>
        <dbReference type="EMBL" id="QDU34284.1"/>
    </source>
</evidence>
<evidence type="ECO:0000256" key="1">
    <source>
        <dbReference type="SAM" id="MobiDB-lite"/>
    </source>
</evidence>
<dbReference type="Gene3D" id="3.90.105.50">
    <property type="match status" value="1"/>
</dbReference>
<accession>A0A517YVM7</accession>
<feature type="compositionally biased region" description="Basic and acidic residues" evidence="1">
    <location>
        <begin position="80"/>
        <end position="101"/>
    </location>
</feature>
<dbReference type="AlphaFoldDB" id="A0A517YVM7"/>
<gene>
    <name evidence="2" type="ORF">KS4_23510</name>
</gene>
<keyword evidence="3" id="KW-1185">Reference proteome</keyword>
<name>A0A517YVM7_9BACT</name>
<feature type="region of interest" description="Disordered" evidence="1">
    <location>
        <begin position="73"/>
        <end position="101"/>
    </location>
</feature>
<organism evidence="2 3">
    <name type="scientific">Poriferisphaera corsica</name>
    <dbReference type="NCBI Taxonomy" id="2528020"/>
    <lineage>
        <taxon>Bacteria</taxon>
        <taxon>Pseudomonadati</taxon>
        <taxon>Planctomycetota</taxon>
        <taxon>Phycisphaerae</taxon>
        <taxon>Phycisphaerales</taxon>
        <taxon>Phycisphaeraceae</taxon>
        <taxon>Poriferisphaera</taxon>
    </lineage>
</organism>
<proteinExistence type="predicted"/>
<dbReference type="EMBL" id="CP036425">
    <property type="protein sequence ID" value="QDU34284.1"/>
    <property type="molecule type" value="Genomic_DNA"/>
</dbReference>
<sequence>MVRLNKEHIKKHEDIMTLQEAATYICVGVRKFNSLRDEYELQPFYVGQGGKLYYHRDQLDHLLTLLSRRMAMPKMPTRKNPPEIHPQDNRWASEKRFTISN</sequence>
<protein>
    <recommendedName>
        <fullName evidence="4">Helix-turn-helix domain-containing protein</fullName>
    </recommendedName>
</protein>